<evidence type="ECO:0000313" key="2">
    <source>
        <dbReference type="Proteomes" id="UP000664132"/>
    </source>
</evidence>
<dbReference type="EMBL" id="JAFJYH010000209">
    <property type="protein sequence ID" value="KAG4415759.1"/>
    <property type="molecule type" value="Genomic_DNA"/>
</dbReference>
<comment type="caution">
    <text evidence="1">The sequence shown here is derived from an EMBL/GenBank/DDBJ whole genome shotgun (WGS) entry which is preliminary data.</text>
</comment>
<accession>A0A8H7T5Y0</accession>
<name>A0A8H7T5Y0_9HELO</name>
<dbReference type="Proteomes" id="UP000664132">
    <property type="component" value="Unassembled WGS sequence"/>
</dbReference>
<proteinExistence type="predicted"/>
<organism evidence="1 2">
    <name type="scientific">Cadophora malorum</name>
    <dbReference type="NCBI Taxonomy" id="108018"/>
    <lineage>
        <taxon>Eukaryota</taxon>
        <taxon>Fungi</taxon>
        <taxon>Dikarya</taxon>
        <taxon>Ascomycota</taxon>
        <taxon>Pezizomycotina</taxon>
        <taxon>Leotiomycetes</taxon>
        <taxon>Helotiales</taxon>
        <taxon>Ploettnerulaceae</taxon>
        <taxon>Cadophora</taxon>
    </lineage>
</organism>
<dbReference type="AlphaFoldDB" id="A0A8H7T5Y0"/>
<gene>
    <name evidence="1" type="ORF">IFR04_011123</name>
</gene>
<reference evidence="1" key="1">
    <citation type="submission" date="2021-02" db="EMBL/GenBank/DDBJ databases">
        <title>Genome sequence Cadophora malorum strain M34.</title>
        <authorList>
            <person name="Stefanovic E."/>
            <person name="Vu D."/>
            <person name="Scully C."/>
            <person name="Dijksterhuis J."/>
            <person name="Roader J."/>
            <person name="Houbraken J."/>
        </authorList>
    </citation>
    <scope>NUCLEOTIDE SEQUENCE</scope>
    <source>
        <strain evidence="1">M34</strain>
    </source>
</reference>
<sequence>MDDIIAENDNFLDLNEAYDERVESLERYLLWKKRRAGKSKRLKASEDGTVTWLKGRADLLWSSSGQS</sequence>
<keyword evidence="2" id="KW-1185">Reference proteome</keyword>
<protein>
    <submittedName>
        <fullName evidence="1">Uncharacterized protein</fullName>
    </submittedName>
</protein>
<evidence type="ECO:0000313" key="1">
    <source>
        <dbReference type="EMBL" id="KAG4415759.1"/>
    </source>
</evidence>
<dbReference type="OrthoDB" id="10441633at2759"/>